<keyword evidence="3" id="KW-0456">Lyase</keyword>
<dbReference type="GO" id="GO:0000162">
    <property type="term" value="P:L-tryptophan biosynthetic process"/>
    <property type="evidence" value="ECO:0007669"/>
    <property type="project" value="TreeGrafter"/>
</dbReference>
<dbReference type="InterPro" id="IPR017926">
    <property type="entry name" value="GATASE"/>
</dbReference>
<dbReference type="CDD" id="cd01743">
    <property type="entry name" value="GATase1_Anthranilate_Synthase"/>
    <property type="match status" value="1"/>
</dbReference>
<dbReference type="GO" id="GO:0005829">
    <property type="term" value="C:cytosol"/>
    <property type="evidence" value="ECO:0007669"/>
    <property type="project" value="TreeGrafter"/>
</dbReference>
<organism evidence="6 7">
    <name type="scientific">Idiomarina rhizosphaerae</name>
    <dbReference type="NCBI Taxonomy" id="2961572"/>
    <lineage>
        <taxon>Bacteria</taxon>
        <taxon>Pseudomonadati</taxon>
        <taxon>Pseudomonadota</taxon>
        <taxon>Gammaproteobacteria</taxon>
        <taxon>Alteromonadales</taxon>
        <taxon>Idiomarinaceae</taxon>
        <taxon>Idiomarina</taxon>
    </lineage>
</organism>
<dbReference type="EMBL" id="JAMZDE010000008">
    <property type="protein sequence ID" value="MCP1340484.1"/>
    <property type="molecule type" value="Genomic_DNA"/>
</dbReference>
<evidence type="ECO:0000256" key="1">
    <source>
        <dbReference type="ARBA" id="ARBA00012266"/>
    </source>
</evidence>
<comment type="caution">
    <text evidence="6">The sequence shown here is derived from an EMBL/GenBank/DDBJ whole genome shotgun (WGS) entry which is preliminary data.</text>
</comment>
<feature type="domain" description="Glutamine amidotransferase" evidence="5">
    <location>
        <begin position="8"/>
        <end position="201"/>
    </location>
</feature>
<dbReference type="PRINTS" id="PR00096">
    <property type="entry name" value="GATASE"/>
</dbReference>
<evidence type="ECO:0000256" key="4">
    <source>
        <dbReference type="ARBA" id="ARBA00047683"/>
    </source>
</evidence>
<comment type="catalytic activity">
    <reaction evidence="4">
        <text>chorismate + L-glutamine = anthranilate + pyruvate + L-glutamate + H(+)</text>
        <dbReference type="Rhea" id="RHEA:21732"/>
        <dbReference type="ChEBI" id="CHEBI:15361"/>
        <dbReference type="ChEBI" id="CHEBI:15378"/>
        <dbReference type="ChEBI" id="CHEBI:16567"/>
        <dbReference type="ChEBI" id="CHEBI:29748"/>
        <dbReference type="ChEBI" id="CHEBI:29985"/>
        <dbReference type="ChEBI" id="CHEBI:58359"/>
        <dbReference type="EC" id="4.1.3.27"/>
    </reaction>
</comment>
<evidence type="ECO:0000313" key="6">
    <source>
        <dbReference type="EMBL" id="MCP1340484.1"/>
    </source>
</evidence>
<evidence type="ECO:0000313" key="7">
    <source>
        <dbReference type="Proteomes" id="UP001139474"/>
    </source>
</evidence>
<sequence length="211" mass="22673">MTQSARIVLIDNVDSFSYNLVDELRQLGFPLVVYRNQLAAADVIEQLESYSGPQLVCLSPGPGHPANAGNLMEVIRYCSGRIPMLGICLGFQALIEHAGGRVDTCGEIVHGKTAKIDTVPHPVFVSATDNNQCVVARYHSLSGYDLPSTVSIIASLDGPDGSIPMAAEFFGKEENNTNAIGFQFHPESLLTPKGKQLLSNSIQYLLTGAKP</sequence>
<keyword evidence="7" id="KW-1185">Reference proteome</keyword>
<dbReference type="RefSeq" id="WP_153849988.1">
    <property type="nucleotide sequence ID" value="NZ_JAMZDE010000008.1"/>
</dbReference>
<dbReference type="PRINTS" id="PR00097">
    <property type="entry name" value="ANTSNTHASEII"/>
</dbReference>
<name>A0A9X2JTL1_9GAMM</name>
<dbReference type="AlphaFoldDB" id="A0A9X2JTL1"/>
<dbReference type="GO" id="GO:0004049">
    <property type="term" value="F:anthranilate synthase activity"/>
    <property type="evidence" value="ECO:0007669"/>
    <property type="project" value="UniProtKB-EC"/>
</dbReference>
<dbReference type="InterPro" id="IPR029062">
    <property type="entry name" value="Class_I_gatase-like"/>
</dbReference>
<gene>
    <name evidence="6" type="ORF">NJR55_12895</name>
</gene>
<dbReference type="PROSITE" id="PS51273">
    <property type="entry name" value="GATASE_TYPE_1"/>
    <property type="match status" value="1"/>
</dbReference>
<evidence type="ECO:0000256" key="2">
    <source>
        <dbReference type="ARBA" id="ARBA00022962"/>
    </source>
</evidence>
<dbReference type="PANTHER" id="PTHR43418:SF2">
    <property type="entry name" value="BIFUNCTIONAL PROTEIN TRPGD"/>
    <property type="match status" value="1"/>
</dbReference>
<dbReference type="GO" id="GO:0002047">
    <property type="term" value="P:phenazine biosynthetic process"/>
    <property type="evidence" value="ECO:0007669"/>
    <property type="project" value="TreeGrafter"/>
</dbReference>
<protein>
    <recommendedName>
        <fullName evidence="1">anthranilate synthase</fullName>
        <ecNumber evidence="1">4.1.3.27</ecNumber>
    </recommendedName>
</protein>
<keyword evidence="2" id="KW-0315">Glutamine amidotransferase</keyword>
<dbReference type="InterPro" id="IPR006221">
    <property type="entry name" value="TrpG/PapA_dom"/>
</dbReference>
<dbReference type="InterPro" id="IPR050472">
    <property type="entry name" value="Anth_synth/Amidotransfase"/>
</dbReference>
<dbReference type="PANTHER" id="PTHR43418">
    <property type="entry name" value="MULTIFUNCTIONAL TRYPTOPHAN BIOSYNTHESIS PROTEIN-RELATED"/>
    <property type="match status" value="1"/>
</dbReference>
<dbReference type="GO" id="GO:0004048">
    <property type="term" value="F:anthranilate phosphoribosyltransferase activity"/>
    <property type="evidence" value="ECO:0007669"/>
    <property type="project" value="TreeGrafter"/>
</dbReference>
<evidence type="ECO:0000259" key="5">
    <source>
        <dbReference type="Pfam" id="PF00117"/>
    </source>
</evidence>
<dbReference type="Proteomes" id="UP001139474">
    <property type="component" value="Unassembled WGS sequence"/>
</dbReference>
<dbReference type="SUPFAM" id="SSF52317">
    <property type="entry name" value="Class I glutamine amidotransferase-like"/>
    <property type="match status" value="1"/>
</dbReference>
<dbReference type="EC" id="4.1.3.27" evidence="1"/>
<accession>A0A9X2JTL1</accession>
<dbReference type="Pfam" id="PF00117">
    <property type="entry name" value="GATase"/>
    <property type="match status" value="1"/>
</dbReference>
<dbReference type="Gene3D" id="3.40.50.880">
    <property type="match status" value="1"/>
</dbReference>
<reference evidence="6" key="1">
    <citation type="submission" date="2022-06" db="EMBL/GenBank/DDBJ databases">
        <title>Idiomarina rhizosphaerae M1R2S28.</title>
        <authorList>
            <person name="Sun J.-Q."/>
            <person name="Li L.-F."/>
        </authorList>
    </citation>
    <scope>NUCLEOTIDE SEQUENCE</scope>
    <source>
        <strain evidence="6">M1R2S28</strain>
    </source>
</reference>
<evidence type="ECO:0000256" key="3">
    <source>
        <dbReference type="ARBA" id="ARBA00023239"/>
    </source>
</evidence>
<proteinExistence type="predicted"/>
<dbReference type="NCBIfam" id="TIGR00566">
    <property type="entry name" value="trpG_papA"/>
    <property type="match status" value="1"/>
</dbReference>